<dbReference type="InterPro" id="IPR017850">
    <property type="entry name" value="Alkaline_phosphatase_core_sf"/>
</dbReference>
<keyword evidence="2" id="KW-1185">Reference proteome</keyword>
<evidence type="ECO:0000313" key="2">
    <source>
        <dbReference type="Proteomes" id="UP000218702"/>
    </source>
</evidence>
<evidence type="ECO:0008006" key="3">
    <source>
        <dbReference type="Google" id="ProtNLM"/>
    </source>
</evidence>
<accession>A0A1Z4UZZ0</accession>
<reference evidence="1 2" key="1">
    <citation type="submission" date="2017-06" db="EMBL/GenBank/DDBJ databases">
        <title>Genome sequencing of cyanobaciteial culture collection at National Institute for Environmental Studies (NIES).</title>
        <authorList>
            <person name="Hirose Y."/>
            <person name="Shimura Y."/>
            <person name="Fujisawa T."/>
            <person name="Nakamura Y."/>
            <person name="Kawachi M."/>
        </authorList>
    </citation>
    <scope>NUCLEOTIDE SEQUENCE [LARGE SCALE GENOMIC DNA]</scope>
    <source>
        <strain evidence="1 2">NIES-806</strain>
    </source>
</reference>
<dbReference type="SUPFAM" id="SSF53649">
    <property type="entry name" value="Alkaline phosphatase-like"/>
    <property type="match status" value="1"/>
</dbReference>
<dbReference type="RefSeq" id="WP_096664780.1">
    <property type="nucleotide sequence ID" value="NZ_AP018316.1"/>
</dbReference>
<protein>
    <recommendedName>
        <fullName evidence="3">Type I phosphodiesterase/nucleotide pyrophosphatase</fullName>
    </recommendedName>
</protein>
<sequence>MNQKIIVFEANEIPLRVFHHYQSIKPNSSISYLLNNSLVLETLAQDVDESFLYPSQTWASFNTGSPYELHNIHWYNDPKSPDTPLYWKLLAENGFSIGLVNTLHSSPASSYANNDNYKFLIPDCFAVDSFTKPDYYQAFQQLNLKLTSSNSRVSTLKTPIHETLSAIPKFPKYGIQIKTIIDAARVVTQILLKKVNKERLRNVQFPLIADMFIYQLQKQEPDLAILFTNHVAANMHRYWYGLFPDDYQSKLYDQDWMNKYSHEIMESLDILDYYLHELIEISKRKNTILLVVSSMGQNANKKLVDGVQHLKTHDFRLEDAKKLVDKLTVSNFKYKVESGMVPQYSLEFSNLEESKNCFLEIKESIKTLENINLVADLNANVITLTVNLDSNSELYRVRDNSFKFSELGFVKFKIEDHHSGCHCPEGSLIIFNSKTASAKSEKINYLEYTPAILNYFGVKKPEYMLEPSFTI</sequence>
<dbReference type="AlphaFoldDB" id="A0A1Z4UZZ0"/>
<dbReference type="EMBL" id="AP018316">
    <property type="protein sequence ID" value="BAZ84816.1"/>
    <property type="molecule type" value="Genomic_DNA"/>
</dbReference>
<organism evidence="1 2">
    <name type="scientific">Dolichospermum compactum NIES-806</name>
    <dbReference type="NCBI Taxonomy" id="1973481"/>
    <lineage>
        <taxon>Bacteria</taxon>
        <taxon>Bacillati</taxon>
        <taxon>Cyanobacteriota</taxon>
        <taxon>Cyanophyceae</taxon>
        <taxon>Nostocales</taxon>
        <taxon>Aphanizomenonaceae</taxon>
        <taxon>Dolichospermum</taxon>
        <taxon>Dolichospermum compactum</taxon>
    </lineage>
</organism>
<dbReference type="KEGG" id="dcm:NIES806_10090"/>
<dbReference type="OrthoDB" id="244470at2"/>
<evidence type="ECO:0000313" key="1">
    <source>
        <dbReference type="EMBL" id="BAZ84816.1"/>
    </source>
</evidence>
<proteinExistence type="predicted"/>
<dbReference type="Gene3D" id="3.40.720.10">
    <property type="entry name" value="Alkaline Phosphatase, subunit A"/>
    <property type="match status" value="1"/>
</dbReference>
<name>A0A1Z4UZZ0_9CYAN</name>
<dbReference type="Proteomes" id="UP000218702">
    <property type="component" value="Chromosome"/>
</dbReference>
<gene>
    <name evidence="1" type="ORF">NIES806_10090</name>
</gene>